<gene>
    <name evidence="2" type="ORF">METZ01_LOCUS165974</name>
</gene>
<accession>A0A382BGY0</accession>
<feature type="compositionally biased region" description="Basic and acidic residues" evidence="1">
    <location>
        <begin position="44"/>
        <end position="53"/>
    </location>
</feature>
<evidence type="ECO:0000256" key="1">
    <source>
        <dbReference type="SAM" id="MobiDB-lite"/>
    </source>
</evidence>
<protein>
    <submittedName>
        <fullName evidence="2">Uncharacterized protein</fullName>
    </submittedName>
</protein>
<dbReference type="EMBL" id="UINC01029792">
    <property type="protein sequence ID" value="SVB13120.1"/>
    <property type="molecule type" value="Genomic_DNA"/>
</dbReference>
<reference evidence="2" key="1">
    <citation type="submission" date="2018-05" db="EMBL/GenBank/DDBJ databases">
        <authorList>
            <person name="Lanie J.A."/>
            <person name="Ng W.-L."/>
            <person name="Kazmierczak K.M."/>
            <person name="Andrzejewski T.M."/>
            <person name="Davidsen T.M."/>
            <person name="Wayne K.J."/>
            <person name="Tettelin H."/>
            <person name="Glass J.I."/>
            <person name="Rusch D."/>
            <person name="Podicherti R."/>
            <person name="Tsui H.-C.T."/>
            <person name="Winkler M.E."/>
        </authorList>
    </citation>
    <scope>NUCLEOTIDE SEQUENCE</scope>
</reference>
<organism evidence="2">
    <name type="scientific">marine metagenome</name>
    <dbReference type="NCBI Taxonomy" id="408172"/>
    <lineage>
        <taxon>unclassified sequences</taxon>
        <taxon>metagenomes</taxon>
        <taxon>ecological metagenomes</taxon>
    </lineage>
</organism>
<feature type="non-terminal residue" evidence="2">
    <location>
        <position position="1"/>
    </location>
</feature>
<name>A0A382BGY0_9ZZZZ</name>
<proteinExistence type="predicted"/>
<sequence length="61" mass="6524">ASLMDGQQINGFVRMRETADDQEAGSGEQDGGNLGTQESGLMIEFKEVDKVDLPPKPADIS</sequence>
<feature type="region of interest" description="Disordered" evidence="1">
    <location>
        <begin position="1"/>
        <end position="61"/>
    </location>
</feature>
<evidence type="ECO:0000313" key="2">
    <source>
        <dbReference type="EMBL" id="SVB13120.1"/>
    </source>
</evidence>
<dbReference type="AlphaFoldDB" id="A0A382BGY0"/>
<feature type="compositionally biased region" description="Polar residues" evidence="1">
    <location>
        <begin position="1"/>
        <end position="10"/>
    </location>
</feature>